<accession>A0A0N5AY05</accession>
<dbReference type="WBParaSite" id="SMUV_0000984001-mRNA-1">
    <property type="protein sequence ID" value="SMUV_0000984001-mRNA-1"/>
    <property type="gene ID" value="SMUV_0000984001"/>
</dbReference>
<name>A0A0N5AY05_9BILA</name>
<dbReference type="PANTHER" id="PTHR11249">
    <property type="entry name" value="GLIAL FACTOR NATURATION FACTOR"/>
    <property type="match status" value="1"/>
</dbReference>
<evidence type="ECO:0000313" key="8">
    <source>
        <dbReference type="Proteomes" id="UP000046393"/>
    </source>
</evidence>
<dbReference type="CDD" id="cd11283">
    <property type="entry name" value="ADF_GMF-beta_like"/>
    <property type="match status" value="1"/>
</dbReference>
<dbReference type="PIRSF" id="PIRSF001788">
    <property type="entry name" value="GMF-beta"/>
    <property type="match status" value="1"/>
</dbReference>
<dbReference type="AlphaFoldDB" id="A0A0N5AY05"/>
<dbReference type="SUPFAM" id="SSF55753">
    <property type="entry name" value="Actin depolymerizing proteins"/>
    <property type="match status" value="1"/>
</dbReference>
<evidence type="ECO:0000256" key="4">
    <source>
        <dbReference type="ARBA" id="ARBA00022490"/>
    </source>
</evidence>
<dbReference type="FunFam" id="3.40.20.10:FF:000026">
    <property type="entry name" value="Glia maturation factor"/>
    <property type="match status" value="1"/>
</dbReference>
<keyword evidence="8" id="KW-1185">Reference proteome</keyword>
<comment type="similarity">
    <text evidence="3 6">Belongs to the actin-binding proteins ADF family. GMF subfamily.</text>
</comment>
<dbReference type="Pfam" id="PF00241">
    <property type="entry name" value="Cofilin_ADF"/>
    <property type="match status" value="1"/>
</dbReference>
<protein>
    <submittedName>
        <fullName evidence="9">ADF-H domain-containing protein</fullName>
    </submittedName>
</protein>
<keyword evidence="5" id="KW-0539">Nucleus</keyword>
<dbReference type="Gene3D" id="3.40.20.10">
    <property type="entry name" value="Severin"/>
    <property type="match status" value="1"/>
</dbReference>
<evidence type="ECO:0000256" key="3">
    <source>
        <dbReference type="ARBA" id="ARBA00010055"/>
    </source>
</evidence>
<dbReference type="PROSITE" id="PS51263">
    <property type="entry name" value="ADF_H"/>
    <property type="match status" value="1"/>
</dbReference>
<sequence>MAGSLAICAIPDELKEELRKFRFSKSETTNALILKINRETQCLELESRCENYEFEEIQEELPAQQPRYILLSYKLEHSDGRFSVPMCLIFYTPIGCSPETQMLYAGSRNNLVEECQLTKNLEIRELDELNQEYLNSKMR</sequence>
<feature type="domain" description="ADF-H" evidence="7">
    <location>
        <begin position="4"/>
        <end position="139"/>
    </location>
</feature>
<dbReference type="GO" id="GO:0034316">
    <property type="term" value="P:negative regulation of Arp2/3 complex-mediated actin nucleation"/>
    <property type="evidence" value="ECO:0007669"/>
    <property type="project" value="TreeGrafter"/>
</dbReference>
<dbReference type="InterPro" id="IPR002108">
    <property type="entry name" value="ADF-H"/>
</dbReference>
<dbReference type="GO" id="GO:0005634">
    <property type="term" value="C:nucleus"/>
    <property type="evidence" value="ECO:0007669"/>
    <property type="project" value="UniProtKB-SubCell"/>
</dbReference>
<evidence type="ECO:0000256" key="1">
    <source>
        <dbReference type="ARBA" id="ARBA00004123"/>
    </source>
</evidence>
<reference evidence="9" key="1">
    <citation type="submission" date="2017-02" db="UniProtKB">
        <authorList>
            <consortium name="WormBaseParasite"/>
        </authorList>
    </citation>
    <scope>IDENTIFICATION</scope>
</reference>
<dbReference type="GO" id="GO:0071846">
    <property type="term" value="P:actin filament debranching"/>
    <property type="evidence" value="ECO:0007669"/>
    <property type="project" value="InterPro"/>
</dbReference>
<evidence type="ECO:0000256" key="2">
    <source>
        <dbReference type="ARBA" id="ARBA00004496"/>
    </source>
</evidence>
<dbReference type="STRING" id="451379.A0A0N5AY05"/>
<dbReference type="GO" id="GO:0030864">
    <property type="term" value="C:cortical actin cytoskeleton"/>
    <property type="evidence" value="ECO:0007669"/>
    <property type="project" value="TreeGrafter"/>
</dbReference>
<dbReference type="SMART" id="SM00102">
    <property type="entry name" value="ADF"/>
    <property type="match status" value="1"/>
</dbReference>
<evidence type="ECO:0000256" key="6">
    <source>
        <dbReference type="PIRNR" id="PIRNR001788"/>
    </source>
</evidence>
<dbReference type="GO" id="GO:0071933">
    <property type="term" value="F:Arp2/3 complex binding"/>
    <property type="evidence" value="ECO:0007669"/>
    <property type="project" value="InterPro"/>
</dbReference>
<evidence type="ECO:0000313" key="9">
    <source>
        <dbReference type="WBParaSite" id="SMUV_0000984001-mRNA-1"/>
    </source>
</evidence>
<dbReference type="InterPro" id="IPR029006">
    <property type="entry name" value="ADF-H/Gelsolin-like_dom_sf"/>
</dbReference>
<keyword evidence="4" id="KW-0963">Cytoplasm</keyword>
<dbReference type="Proteomes" id="UP000046393">
    <property type="component" value="Unplaced"/>
</dbReference>
<dbReference type="PANTHER" id="PTHR11249:SF2">
    <property type="entry name" value="GLIA MATURATION FACTOR"/>
    <property type="match status" value="1"/>
</dbReference>
<evidence type="ECO:0000259" key="7">
    <source>
        <dbReference type="PROSITE" id="PS51263"/>
    </source>
</evidence>
<dbReference type="InterPro" id="IPR011171">
    <property type="entry name" value="GMF"/>
</dbReference>
<proteinExistence type="inferred from homology"/>
<evidence type="ECO:0000256" key="5">
    <source>
        <dbReference type="ARBA" id="ARBA00023242"/>
    </source>
</evidence>
<organism evidence="8 9">
    <name type="scientific">Syphacia muris</name>
    <dbReference type="NCBI Taxonomy" id="451379"/>
    <lineage>
        <taxon>Eukaryota</taxon>
        <taxon>Metazoa</taxon>
        <taxon>Ecdysozoa</taxon>
        <taxon>Nematoda</taxon>
        <taxon>Chromadorea</taxon>
        <taxon>Rhabditida</taxon>
        <taxon>Spirurina</taxon>
        <taxon>Oxyuridomorpha</taxon>
        <taxon>Oxyuroidea</taxon>
        <taxon>Oxyuridae</taxon>
        <taxon>Syphacia</taxon>
    </lineage>
</organism>
<dbReference type="GO" id="GO:0003779">
    <property type="term" value="F:actin binding"/>
    <property type="evidence" value="ECO:0007669"/>
    <property type="project" value="InterPro"/>
</dbReference>
<comment type="subcellular location">
    <subcellularLocation>
        <location evidence="2">Cytoplasm</location>
    </subcellularLocation>
    <subcellularLocation>
        <location evidence="1">Nucleus</location>
    </subcellularLocation>
</comment>